<accession>A0A0F8Z4A6</accession>
<sequence length="238" mass="27626">MGYKEDQEFLRRYKLEHPEEYAAKVAEVRERLKQGKILRETEGYFIACRTWGLIITEDGLRLGSANNTIWPVYQELEAICSIRKDQHIAPDYKCQCGIYAVKIGRNPPSTGPIAGRLKMWGKYEDASEGYRTQYAYPEKFESFVCCACGKYFEEWSEAFGFVSYEGISYYRSHDNPNMRLLCCKCHDRRVKSKYTNSFFNGLEILDELNEAYGLIINPFKTFIEGIEGLGEGDDDEHR</sequence>
<organism evidence="1">
    <name type="scientific">marine sediment metagenome</name>
    <dbReference type="NCBI Taxonomy" id="412755"/>
    <lineage>
        <taxon>unclassified sequences</taxon>
        <taxon>metagenomes</taxon>
        <taxon>ecological metagenomes</taxon>
    </lineage>
</organism>
<reference evidence="1" key="1">
    <citation type="journal article" date="2015" name="Nature">
        <title>Complex archaea that bridge the gap between prokaryotes and eukaryotes.</title>
        <authorList>
            <person name="Spang A."/>
            <person name="Saw J.H."/>
            <person name="Jorgensen S.L."/>
            <person name="Zaremba-Niedzwiedzka K."/>
            <person name="Martijn J."/>
            <person name="Lind A.E."/>
            <person name="van Eijk R."/>
            <person name="Schleper C."/>
            <person name="Guy L."/>
            <person name="Ettema T.J."/>
        </authorList>
    </citation>
    <scope>NUCLEOTIDE SEQUENCE</scope>
</reference>
<protein>
    <submittedName>
        <fullName evidence="1">Uncharacterized protein</fullName>
    </submittedName>
</protein>
<proteinExistence type="predicted"/>
<evidence type="ECO:0000313" key="1">
    <source>
        <dbReference type="EMBL" id="KKK88607.1"/>
    </source>
</evidence>
<gene>
    <name evidence="1" type="ORF">LCGC14_2741430</name>
</gene>
<comment type="caution">
    <text evidence="1">The sequence shown here is derived from an EMBL/GenBank/DDBJ whole genome shotgun (WGS) entry which is preliminary data.</text>
</comment>
<dbReference type="AlphaFoldDB" id="A0A0F8Z4A6"/>
<dbReference type="EMBL" id="LAZR01049876">
    <property type="protein sequence ID" value="KKK88607.1"/>
    <property type="molecule type" value="Genomic_DNA"/>
</dbReference>
<name>A0A0F8Z4A6_9ZZZZ</name>